<dbReference type="InterPro" id="IPR026870">
    <property type="entry name" value="Zinc_ribbon_dom"/>
</dbReference>
<dbReference type="AlphaFoldDB" id="A0A9D1P1R7"/>
<name>A0A9D1P1R7_9FIRM</name>
<reference evidence="3" key="1">
    <citation type="submission" date="2020-10" db="EMBL/GenBank/DDBJ databases">
        <authorList>
            <person name="Gilroy R."/>
        </authorList>
    </citation>
    <scope>NUCLEOTIDE SEQUENCE</scope>
    <source>
        <strain evidence="3">CHK188-20938</strain>
    </source>
</reference>
<accession>A0A9D1P1R7</accession>
<evidence type="ECO:0000259" key="2">
    <source>
        <dbReference type="Pfam" id="PF13240"/>
    </source>
</evidence>
<protein>
    <submittedName>
        <fullName evidence="3">Zinc ribbon domain-containing protein</fullName>
    </submittedName>
</protein>
<evidence type="ECO:0000313" key="4">
    <source>
        <dbReference type="Proteomes" id="UP000824169"/>
    </source>
</evidence>
<evidence type="ECO:0000256" key="1">
    <source>
        <dbReference type="SAM" id="Phobius"/>
    </source>
</evidence>
<dbReference type="EMBL" id="DVOO01000011">
    <property type="protein sequence ID" value="HIV24900.1"/>
    <property type="molecule type" value="Genomic_DNA"/>
</dbReference>
<evidence type="ECO:0000313" key="3">
    <source>
        <dbReference type="EMBL" id="HIV24900.1"/>
    </source>
</evidence>
<keyword evidence="1" id="KW-0812">Transmembrane</keyword>
<sequence>MRCEHCGKPLEKGEKFCPECGLPVDFREDWGQDWVLKEEPPKERGRNGKNSRKTAAAVIAAAALALVLLLQNLSVIPLLFSGGPGDVGFGSPEETAEAFAREIASNDLEGALDLFGTEHILANFDSVSYLERMGSWFAGQTDAYPSSETIFGDAKREIRRALAAQQILLMCFSLKADEEYIEFGEMAGGAEAFGEELEKVCDLDQLDTFRILRMDPYTPLEYWGDRGEQDPYSELAAISGADDWEEYLVLYEYDGQTYQGGMTFLCYEDRWYVQYLYRERATPFLQKMSESEYLATPGLE</sequence>
<organism evidence="3 4">
    <name type="scientific">Candidatus Scatomonas pullistercoris</name>
    <dbReference type="NCBI Taxonomy" id="2840920"/>
    <lineage>
        <taxon>Bacteria</taxon>
        <taxon>Bacillati</taxon>
        <taxon>Bacillota</taxon>
        <taxon>Clostridia</taxon>
        <taxon>Lachnospirales</taxon>
        <taxon>Lachnospiraceae</taxon>
        <taxon>Lachnospiraceae incertae sedis</taxon>
        <taxon>Candidatus Scatomonas</taxon>
    </lineage>
</organism>
<keyword evidence="1" id="KW-1133">Transmembrane helix</keyword>
<feature type="domain" description="Zinc-ribbon" evidence="2">
    <location>
        <begin position="3"/>
        <end position="23"/>
    </location>
</feature>
<reference evidence="3" key="2">
    <citation type="journal article" date="2021" name="PeerJ">
        <title>Extensive microbial diversity within the chicken gut microbiome revealed by metagenomics and culture.</title>
        <authorList>
            <person name="Gilroy R."/>
            <person name="Ravi A."/>
            <person name="Getino M."/>
            <person name="Pursley I."/>
            <person name="Horton D.L."/>
            <person name="Alikhan N.F."/>
            <person name="Baker D."/>
            <person name="Gharbi K."/>
            <person name="Hall N."/>
            <person name="Watson M."/>
            <person name="Adriaenssens E.M."/>
            <person name="Foster-Nyarko E."/>
            <person name="Jarju S."/>
            <person name="Secka A."/>
            <person name="Antonio M."/>
            <person name="Oren A."/>
            <person name="Chaudhuri R.R."/>
            <person name="La Ragione R."/>
            <person name="Hildebrand F."/>
            <person name="Pallen M.J."/>
        </authorList>
    </citation>
    <scope>NUCLEOTIDE SEQUENCE</scope>
    <source>
        <strain evidence="3">CHK188-20938</strain>
    </source>
</reference>
<keyword evidence="1" id="KW-0472">Membrane</keyword>
<feature type="transmembrane region" description="Helical" evidence="1">
    <location>
        <begin position="54"/>
        <end position="80"/>
    </location>
</feature>
<comment type="caution">
    <text evidence="3">The sequence shown here is derived from an EMBL/GenBank/DDBJ whole genome shotgun (WGS) entry which is preliminary data.</text>
</comment>
<dbReference type="Proteomes" id="UP000824169">
    <property type="component" value="Unassembled WGS sequence"/>
</dbReference>
<proteinExistence type="predicted"/>
<dbReference type="Pfam" id="PF13240">
    <property type="entry name" value="Zn_Ribbon_1"/>
    <property type="match status" value="1"/>
</dbReference>
<gene>
    <name evidence="3" type="ORF">IAB71_03795</name>
</gene>